<evidence type="ECO:0000259" key="4">
    <source>
        <dbReference type="Pfam" id="PF02576"/>
    </source>
</evidence>
<dbReference type="Proteomes" id="UP001228690">
    <property type="component" value="Chromosome"/>
</dbReference>
<dbReference type="RefSeq" id="WP_326927768.1">
    <property type="nucleotide sequence ID" value="NZ_CP123443.1"/>
</dbReference>
<sequence>MKLKEITGTAVQQQLLQRLEQLLKKDGYQVVELGHAVLKNRAQFHIVLFHPAGISLDACSELHKIADVEIERLQAGGLRVSGNNDYSLELSSPGLGRSLRSHREFEVFRGQNVRCLVEDHWYQGTLRGFDEGLNGEPELSLELPQSVDKEGRVVDEMKENLPELLHFPLEQIRKVELDS</sequence>
<dbReference type="InterPro" id="IPR003728">
    <property type="entry name" value="Ribosome_maturation_RimP"/>
</dbReference>
<comment type="subcellular location">
    <subcellularLocation>
        <location evidence="3">Cytoplasm</location>
    </subcellularLocation>
</comment>
<reference evidence="5 6" key="1">
    <citation type="submission" date="2023-04" db="EMBL/GenBank/DDBJ databases">
        <title>Spirochaete genome identified in red abalone sample constitutes a novel genus.</title>
        <authorList>
            <person name="Sharma S.P."/>
            <person name="Purcell C.M."/>
            <person name="Hyde J.R."/>
            <person name="Severin A.J."/>
        </authorList>
    </citation>
    <scope>NUCLEOTIDE SEQUENCE [LARGE SCALE GENOMIC DNA]</scope>
    <source>
        <strain evidence="5 6">SP-2023</strain>
    </source>
</reference>
<dbReference type="InterPro" id="IPR028989">
    <property type="entry name" value="RimP_N"/>
</dbReference>
<evidence type="ECO:0000256" key="2">
    <source>
        <dbReference type="ARBA" id="ARBA00022517"/>
    </source>
</evidence>
<dbReference type="InterPro" id="IPR035956">
    <property type="entry name" value="RimP_N_sf"/>
</dbReference>
<comment type="function">
    <text evidence="3">Required for maturation of 30S ribosomal subunits.</text>
</comment>
<gene>
    <name evidence="3" type="primary">rimP</name>
    <name evidence="5" type="ORF">P0082_01605</name>
</gene>
<evidence type="ECO:0000256" key="3">
    <source>
        <dbReference type="HAMAP-Rule" id="MF_01077"/>
    </source>
</evidence>
<proteinExistence type="inferred from homology"/>
<evidence type="ECO:0000313" key="6">
    <source>
        <dbReference type="Proteomes" id="UP001228690"/>
    </source>
</evidence>
<organism evidence="5 6">
    <name type="scientific">Candidatus Haliotispira prima</name>
    <dbReference type="NCBI Taxonomy" id="3034016"/>
    <lineage>
        <taxon>Bacteria</taxon>
        <taxon>Pseudomonadati</taxon>
        <taxon>Spirochaetota</taxon>
        <taxon>Spirochaetia</taxon>
        <taxon>Spirochaetales</taxon>
        <taxon>Spirochaetaceae</taxon>
        <taxon>Candidatus Haliotispira</taxon>
    </lineage>
</organism>
<name>A0ABY8MHT7_9SPIO</name>
<keyword evidence="2 3" id="KW-0690">Ribosome biogenesis</keyword>
<dbReference type="PANTHER" id="PTHR33867">
    <property type="entry name" value="RIBOSOME MATURATION FACTOR RIMP"/>
    <property type="match status" value="1"/>
</dbReference>
<feature type="domain" description="Ribosome maturation factor RimP N-terminal" evidence="4">
    <location>
        <begin position="19"/>
        <end position="95"/>
    </location>
</feature>
<dbReference type="SUPFAM" id="SSF75420">
    <property type="entry name" value="YhbC-like, N-terminal domain"/>
    <property type="match status" value="1"/>
</dbReference>
<keyword evidence="6" id="KW-1185">Reference proteome</keyword>
<dbReference type="EMBL" id="CP123443">
    <property type="protein sequence ID" value="WGK69582.1"/>
    <property type="molecule type" value="Genomic_DNA"/>
</dbReference>
<dbReference type="Pfam" id="PF02576">
    <property type="entry name" value="RimP_N"/>
    <property type="match status" value="1"/>
</dbReference>
<dbReference type="Gene3D" id="3.30.300.70">
    <property type="entry name" value="RimP-like superfamily, N-terminal"/>
    <property type="match status" value="1"/>
</dbReference>
<dbReference type="PANTHER" id="PTHR33867:SF1">
    <property type="entry name" value="RIBOSOME MATURATION FACTOR RIMP"/>
    <property type="match status" value="1"/>
</dbReference>
<keyword evidence="1 3" id="KW-0963">Cytoplasm</keyword>
<comment type="similarity">
    <text evidence="3">Belongs to the RimP family.</text>
</comment>
<evidence type="ECO:0000256" key="1">
    <source>
        <dbReference type="ARBA" id="ARBA00022490"/>
    </source>
</evidence>
<dbReference type="HAMAP" id="MF_01077">
    <property type="entry name" value="RimP"/>
    <property type="match status" value="1"/>
</dbReference>
<evidence type="ECO:0000313" key="5">
    <source>
        <dbReference type="EMBL" id="WGK69582.1"/>
    </source>
</evidence>
<protein>
    <recommendedName>
        <fullName evidence="3">Ribosome maturation factor RimP</fullName>
    </recommendedName>
</protein>
<accession>A0ABY8MHT7</accession>